<dbReference type="Pfam" id="PF01497">
    <property type="entry name" value="Peripla_BP_2"/>
    <property type="match status" value="1"/>
</dbReference>
<organism evidence="2 3">
    <name type="scientific">Flavobacterium tibetense</name>
    <dbReference type="NCBI Taxonomy" id="2233533"/>
    <lineage>
        <taxon>Bacteria</taxon>
        <taxon>Pseudomonadati</taxon>
        <taxon>Bacteroidota</taxon>
        <taxon>Flavobacteriia</taxon>
        <taxon>Flavobacteriales</taxon>
        <taxon>Flavobacteriaceae</taxon>
        <taxon>Flavobacterium</taxon>
    </lineage>
</organism>
<evidence type="ECO:0000259" key="1">
    <source>
        <dbReference type="PROSITE" id="PS50983"/>
    </source>
</evidence>
<accession>A0A365NZJ8</accession>
<comment type="caution">
    <text evidence="2">The sequence shown here is derived from an EMBL/GenBank/DDBJ whole genome shotgun (WGS) entry which is preliminary data.</text>
</comment>
<dbReference type="InterPro" id="IPR050902">
    <property type="entry name" value="ABC_Transporter_SBP"/>
</dbReference>
<reference evidence="2 3" key="1">
    <citation type="submission" date="2018-06" db="EMBL/GenBank/DDBJ databases">
        <title>Flavobacterium tibetense sp. nov., isolated from a wetland YonghuCo on Tibetan Plateau.</title>
        <authorList>
            <person name="Xing P."/>
            <person name="Phurbu D."/>
            <person name="Lu H."/>
        </authorList>
    </citation>
    <scope>NUCLEOTIDE SEQUENCE [LARGE SCALE GENOMIC DNA]</scope>
    <source>
        <strain evidence="2 3">YH5</strain>
    </source>
</reference>
<evidence type="ECO:0000313" key="3">
    <source>
        <dbReference type="Proteomes" id="UP000253319"/>
    </source>
</evidence>
<proteinExistence type="predicted"/>
<protein>
    <submittedName>
        <fullName evidence="2">ABC transporter substrate-binding protein</fullName>
    </submittedName>
</protein>
<dbReference type="EMBL" id="QLST01000015">
    <property type="protein sequence ID" value="RBA27621.1"/>
    <property type="molecule type" value="Genomic_DNA"/>
</dbReference>
<dbReference type="Proteomes" id="UP000253319">
    <property type="component" value="Unassembled WGS sequence"/>
</dbReference>
<dbReference type="PANTHER" id="PTHR30535">
    <property type="entry name" value="VITAMIN B12-BINDING PROTEIN"/>
    <property type="match status" value="1"/>
</dbReference>
<name>A0A365NZJ8_9FLAO</name>
<dbReference type="AlphaFoldDB" id="A0A365NZJ8"/>
<dbReference type="GO" id="GO:0071281">
    <property type="term" value="P:cellular response to iron ion"/>
    <property type="evidence" value="ECO:0007669"/>
    <property type="project" value="TreeGrafter"/>
</dbReference>
<gene>
    <name evidence="2" type="ORF">DPN68_11150</name>
</gene>
<dbReference type="PROSITE" id="PS50983">
    <property type="entry name" value="FE_B12_PBP"/>
    <property type="match status" value="1"/>
</dbReference>
<feature type="domain" description="Fe/B12 periplasmic-binding" evidence="1">
    <location>
        <begin position="91"/>
        <end position="363"/>
    </location>
</feature>
<dbReference type="RefSeq" id="WP_113989728.1">
    <property type="nucleotide sequence ID" value="NZ_QLST01000015.1"/>
</dbReference>
<dbReference type="Gene3D" id="3.40.50.1980">
    <property type="entry name" value="Nitrogenase molybdenum iron protein domain"/>
    <property type="match status" value="2"/>
</dbReference>
<sequence length="376" mass="42671">MRHYFFLVVLFFGFIQCKQSENNSNSALHPKNSIENASGFSLHQYDGFSVITVTNAYPEAQENYRYVLHKKGIQIPDSLKQFTAIEVPIQKIIVTSTTHIPSLEMLGVLETLVAFPNTDYISSEKARKRIDTGKIREIGSNQSLNTEVIFDVAPDVIIGFSVDGDMKTYRNLEKNGQTILFNSDWTEKHPLGKAEWIKFFGALYDLDEKAATIFNTIKKDYESAKALVSKITAKPTIFAGAVYKDQWFLPQGDSWAAFFLNEAQGNYLWKESKGTGSLALSFETVLDQAQDADFWIGPGQFTSIDEILKTNANYQYFKAVKNKNVYSFSTKKGKTGGVIYYELAPNRPDLVIKDLIKILHPEVLPDYELFFFEKLK</sequence>
<dbReference type="InterPro" id="IPR002491">
    <property type="entry name" value="ABC_transptr_periplasmic_BD"/>
</dbReference>
<dbReference type="PANTHER" id="PTHR30535:SF34">
    <property type="entry name" value="MOLYBDATE-BINDING PROTEIN MOLA"/>
    <property type="match status" value="1"/>
</dbReference>
<evidence type="ECO:0000313" key="2">
    <source>
        <dbReference type="EMBL" id="RBA27621.1"/>
    </source>
</evidence>
<keyword evidence="3" id="KW-1185">Reference proteome</keyword>
<dbReference type="OrthoDB" id="9812528at2"/>
<dbReference type="SUPFAM" id="SSF53807">
    <property type="entry name" value="Helical backbone' metal receptor"/>
    <property type="match status" value="1"/>
</dbReference>